<name>A0A494RPY7_9CAUL</name>
<dbReference type="OrthoDB" id="7593432at2"/>
<reference evidence="2 3" key="1">
    <citation type="submission" date="2018-10" db="EMBL/GenBank/DDBJ databases">
        <title>Complete genome sequence of Brevundimonas naejangsanensis BRV3.</title>
        <authorList>
            <person name="Berrios L."/>
            <person name="Ely B."/>
        </authorList>
    </citation>
    <scope>NUCLEOTIDE SEQUENCE [LARGE SCALE GENOMIC DNA]</scope>
    <source>
        <strain evidence="2 3">BRV3</strain>
    </source>
</reference>
<keyword evidence="2" id="KW-0255">Endonuclease</keyword>
<dbReference type="AlphaFoldDB" id="A0A494RPY7"/>
<dbReference type="RefSeq" id="WP_121482748.1">
    <property type="nucleotide sequence ID" value="NZ_CP032707.1"/>
</dbReference>
<evidence type="ECO:0000313" key="3">
    <source>
        <dbReference type="Proteomes" id="UP000276984"/>
    </source>
</evidence>
<evidence type="ECO:0000259" key="1">
    <source>
        <dbReference type="Pfam" id="PF01844"/>
    </source>
</evidence>
<dbReference type="InterPro" id="IPR002711">
    <property type="entry name" value="HNH"/>
</dbReference>
<organism evidence="2 3">
    <name type="scientific">Brevundimonas naejangsanensis</name>
    <dbReference type="NCBI Taxonomy" id="588932"/>
    <lineage>
        <taxon>Bacteria</taxon>
        <taxon>Pseudomonadati</taxon>
        <taxon>Pseudomonadota</taxon>
        <taxon>Alphaproteobacteria</taxon>
        <taxon>Caulobacterales</taxon>
        <taxon>Caulobacteraceae</taxon>
        <taxon>Brevundimonas</taxon>
    </lineage>
</organism>
<accession>A0A494RPY7</accession>
<dbReference type="GO" id="GO:0003676">
    <property type="term" value="F:nucleic acid binding"/>
    <property type="evidence" value="ECO:0007669"/>
    <property type="project" value="InterPro"/>
</dbReference>
<dbReference type="Pfam" id="PF01844">
    <property type="entry name" value="HNH"/>
    <property type="match status" value="1"/>
</dbReference>
<sequence length="237" mass="25898">MRKGFQGKTCAYCGELGISSTSDHVIPRQFVPKNLRANLPQVPACAACNNAKSADEHYLATVLPLGGNHLASSATLELDVPRRLAKNRRLHRELAASQTDIWLNLGGGIESTIGFSIEADRVLRYARWMIQGLHAHHWEPVPKGTWVGAGVLTPAGQKFHLGFMNMGGLRLRGDIGDGLFSYAARRSFEKPYISAWWLRLFGGVMLGGDPNVPGFASPDLFGLIGPRPIPELFADVR</sequence>
<dbReference type="GO" id="GO:0008270">
    <property type="term" value="F:zinc ion binding"/>
    <property type="evidence" value="ECO:0007669"/>
    <property type="project" value="InterPro"/>
</dbReference>
<dbReference type="GO" id="GO:0004519">
    <property type="term" value="F:endonuclease activity"/>
    <property type="evidence" value="ECO:0007669"/>
    <property type="project" value="UniProtKB-KW"/>
</dbReference>
<gene>
    <name evidence="2" type="ORF">D8I30_10805</name>
</gene>
<protein>
    <submittedName>
        <fullName evidence="2">HNH endonuclease</fullName>
    </submittedName>
</protein>
<dbReference type="EMBL" id="CP032707">
    <property type="protein sequence ID" value="AYG95614.1"/>
    <property type="molecule type" value="Genomic_DNA"/>
</dbReference>
<keyword evidence="2" id="KW-0378">Hydrolase</keyword>
<dbReference type="CDD" id="cd00085">
    <property type="entry name" value="HNHc"/>
    <property type="match status" value="1"/>
</dbReference>
<dbReference type="Proteomes" id="UP000276984">
    <property type="component" value="Chromosome"/>
</dbReference>
<dbReference type="InterPro" id="IPR003615">
    <property type="entry name" value="HNH_nuc"/>
</dbReference>
<feature type="domain" description="HNH" evidence="1">
    <location>
        <begin position="10"/>
        <end position="54"/>
    </location>
</feature>
<keyword evidence="2" id="KW-0540">Nuclease</keyword>
<dbReference type="Gene3D" id="1.10.30.50">
    <property type="match status" value="1"/>
</dbReference>
<keyword evidence="3" id="KW-1185">Reference proteome</keyword>
<proteinExistence type="predicted"/>
<evidence type="ECO:0000313" key="2">
    <source>
        <dbReference type="EMBL" id="AYG95614.1"/>
    </source>
</evidence>